<reference evidence="6" key="1">
    <citation type="submission" date="2024-07" db="EMBL/GenBank/DDBJ databases">
        <title>Halotolerant mesophilic bacterium Ornithinibacillus sp. 4-3, sp. nov., isolated from soil.</title>
        <authorList>
            <person name="Sidarenka A.V."/>
            <person name="Guliayeva D.E."/>
            <person name="Leanovich S.I."/>
            <person name="Hileuskaya K.S."/>
            <person name="Akhremchuk A.E."/>
            <person name="Sikolenko M.A."/>
            <person name="Valentovich L.N."/>
        </authorList>
    </citation>
    <scope>NUCLEOTIDE SEQUENCE</scope>
    <source>
        <strain evidence="6">4-3</strain>
    </source>
</reference>
<dbReference type="GO" id="GO:0004342">
    <property type="term" value="F:glucosamine-6-phosphate deaminase activity"/>
    <property type="evidence" value="ECO:0007669"/>
    <property type="project" value="UniProtKB-UniRule"/>
</dbReference>
<dbReference type="InterPro" id="IPR018321">
    <property type="entry name" value="Glucosamine6P_isomerase_CS"/>
</dbReference>
<keyword evidence="3 4" id="KW-0119">Carbohydrate metabolism</keyword>
<dbReference type="PANTHER" id="PTHR11280:SF5">
    <property type="entry name" value="GLUCOSAMINE-6-PHOSPHATE ISOMERASE"/>
    <property type="match status" value="1"/>
</dbReference>
<dbReference type="EMBL" id="CP162599">
    <property type="protein sequence ID" value="XDK33722.1"/>
    <property type="molecule type" value="Genomic_DNA"/>
</dbReference>
<evidence type="ECO:0000256" key="4">
    <source>
        <dbReference type="HAMAP-Rule" id="MF_01241"/>
    </source>
</evidence>
<comment type="similarity">
    <text evidence="4">Belongs to the glucosamine/galactosamine-6-phosphate isomerase family. NagB subfamily.</text>
</comment>
<dbReference type="InterPro" id="IPR037171">
    <property type="entry name" value="NagB/RpiA_transferase-like"/>
</dbReference>
<dbReference type="NCBIfam" id="TIGR00502">
    <property type="entry name" value="nagB"/>
    <property type="match status" value="1"/>
</dbReference>
<dbReference type="FunFam" id="3.40.50.1360:FF:000003">
    <property type="entry name" value="Glucosamine-6-phosphate deaminase"/>
    <property type="match status" value="1"/>
</dbReference>
<evidence type="ECO:0000259" key="5">
    <source>
        <dbReference type="Pfam" id="PF01182"/>
    </source>
</evidence>
<feature type="active site" description="Proton acceptor; for enolization step" evidence="4">
    <location>
        <position position="67"/>
    </location>
</feature>
<dbReference type="GO" id="GO:0005737">
    <property type="term" value="C:cytoplasm"/>
    <property type="evidence" value="ECO:0007669"/>
    <property type="project" value="TreeGrafter"/>
</dbReference>
<feature type="active site" description="For ring-opening step" evidence="4">
    <location>
        <position position="143"/>
    </location>
</feature>
<comment type="function">
    <text evidence="4">Catalyzes the reversible isomerization-deamination of glucosamine 6-phosphate (GlcN6P) to form fructose 6-phosphate (Fru6P) and ammonium ion.</text>
</comment>
<gene>
    <name evidence="4 6" type="primary">nagB</name>
    <name evidence="6" type="ORF">AB4Y30_05050</name>
</gene>
<feature type="domain" description="Glucosamine/galactosamine-6-phosphate isomerase" evidence="5">
    <location>
        <begin position="9"/>
        <end position="229"/>
    </location>
</feature>
<dbReference type="GO" id="GO:0006046">
    <property type="term" value="P:N-acetylglucosamine catabolic process"/>
    <property type="evidence" value="ECO:0007669"/>
    <property type="project" value="UniProtKB-UniRule"/>
</dbReference>
<name>A0AB39HP59_9BACI</name>
<evidence type="ECO:0000313" key="6">
    <source>
        <dbReference type="EMBL" id="XDK33722.1"/>
    </source>
</evidence>
<dbReference type="GO" id="GO:0042802">
    <property type="term" value="F:identical protein binding"/>
    <property type="evidence" value="ECO:0007669"/>
    <property type="project" value="TreeGrafter"/>
</dbReference>
<feature type="active site" description="For ring-opening step" evidence="4">
    <location>
        <position position="136"/>
    </location>
</feature>
<dbReference type="PANTHER" id="PTHR11280">
    <property type="entry name" value="GLUCOSAMINE-6-PHOSPHATE ISOMERASE"/>
    <property type="match status" value="1"/>
</dbReference>
<dbReference type="HAMAP" id="MF_01241">
    <property type="entry name" value="GlcN6P_deamin"/>
    <property type="match status" value="1"/>
</dbReference>
<evidence type="ECO:0000256" key="1">
    <source>
        <dbReference type="ARBA" id="ARBA00000644"/>
    </source>
</evidence>
<comment type="caution">
    <text evidence="4">Lacks conserved residue(s) required for the propagation of feature annotation.</text>
</comment>
<accession>A0AB39HP59</accession>
<comment type="catalytic activity">
    <reaction evidence="1 4">
        <text>alpha-D-glucosamine 6-phosphate + H2O = beta-D-fructose 6-phosphate + NH4(+)</text>
        <dbReference type="Rhea" id="RHEA:12172"/>
        <dbReference type="ChEBI" id="CHEBI:15377"/>
        <dbReference type="ChEBI" id="CHEBI:28938"/>
        <dbReference type="ChEBI" id="CHEBI:57634"/>
        <dbReference type="ChEBI" id="CHEBI:75989"/>
        <dbReference type="EC" id="3.5.99.6"/>
    </reaction>
</comment>
<dbReference type="GO" id="GO:0005975">
    <property type="term" value="P:carbohydrate metabolic process"/>
    <property type="evidence" value="ECO:0007669"/>
    <property type="project" value="InterPro"/>
</dbReference>
<dbReference type="InterPro" id="IPR004547">
    <property type="entry name" value="Glucosamine6P_isomerase"/>
</dbReference>
<dbReference type="GO" id="GO:0019262">
    <property type="term" value="P:N-acetylneuraminate catabolic process"/>
    <property type="evidence" value="ECO:0007669"/>
    <property type="project" value="UniProtKB-UniRule"/>
</dbReference>
<protein>
    <recommendedName>
        <fullName evidence="4">Glucosamine-6-phosphate deaminase</fullName>
        <ecNumber evidence="4">3.5.99.6</ecNumber>
    </recommendedName>
    <alternativeName>
        <fullName evidence="4">GlcN6P deaminase</fullName>
        <shortName evidence="4">GNPDA</shortName>
    </alternativeName>
    <alternativeName>
        <fullName evidence="4">Glucosamine-6-phosphate isomerase</fullName>
    </alternativeName>
</protein>
<dbReference type="CDD" id="cd01399">
    <property type="entry name" value="GlcN6P_deaminase"/>
    <property type="match status" value="1"/>
</dbReference>
<keyword evidence="2 4" id="KW-0378">Hydrolase</keyword>
<proteinExistence type="inferred from homology"/>
<dbReference type="InterPro" id="IPR006148">
    <property type="entry name" value="Glc/Gal-6P_isomerase"/>
</dbReference>
<evidence type="ECO:0000256" key="2">
    <source>
        <dbReference type="ARBA" id="ARBA00022801"/>
    </source>
</evidence>
<comment type="pathway">
    <text evidence="4">Amino-sugar metabolism; N-acetylneuraminate degradation; D-fructose 6-phosphate from N-acetylneuraminate: step 5/5.</text>
</comment>
<dbReference type="PROSITE" id="PS01161">
    <property type="entry name" value="GLC_GALNAC_ISOMERASE"/>
    <property type="match status" value="1"/>
</dbReference>
<dbReference type="SUPFAM" id="SSF100950">
    <property type="entry name" value="NagB/RpiA/CoA transferase-like"/>
    <property type="match status" value="1"/>
</dbReference>
<evidence type="ECO:0000256" key="3">
    <source>
        <dbReference type="ARBA" id="ARBA00023277"/>
    </source>
</evidence>
<dbReference type="EC" id="3.5.99.6" evidence="4"/>
<dbReference type="Gene3D" id="3.40.50.1360">
    <property type="match status" value="1"/>
</dbReference>
<organism evidence="6">
    <name type="scientific">Ornithinibacillus sp. 4-3</name>
    <dbReference type="NCBI Taxonomy" id="3231488"/>
    <lineage>
        <taxon>Bacteria</taxon>
        <taxon>Bacillati</taxon>
        <taxon>Bacillota</taxon>
        <taxon>Bacilli</taxon>
        <taxon>Bacillales</taxon>
        <taxon>Bacillaceae</taxon>
        <taxon>Ornithinibacillus</taxon>
    </lineage>
</organism>
<dbReference type="GO" id="GO:0006043">
    <property type="term" value="P:glucosamine catabolic process"/>
    <property type="evidence" value="ECO:0007669"/>
    <property type="project" value="TreeGrafter"/>
</dbReference>
<dbReference type="Pfam" id="PF01182">
    <property type="entry name" value="Glucosamine_iso"/>
    <property type="match status" value="1"/>
</dbReference>
<dbReference type="RefSeq" id="WP_368654400.1">
    <property type="nucleotide sequence ID" value="NZ_CP162599.1"/>
</dbReference>
<sequence length="243" mass="26906">MKIIKVKDYEELSKKACEVFVQKLQTIANPVLGLATGSTPEGLYECLIGQYKQNKVSFKNATTFNLDEYIGLPNDHDQSYHYFMNEKLFKHIDLPKERAHVPSGVVADLEKECHDYEQAIKEQGPIDLQLLGMGPNGHIAFNEPGTSFESRTAIYDLTESTRNANARFFDSIDEVPTKAISMGIGTIMDAKEILFIVSGESKAEILAKVLEGKADPSIPATVLHLHDNVTVIADEAALSKYKG</sequence>
<feature type="active site" description="Proton acceptor; for ring-opening step" evidence="4">
    <location>
        <position position="138"/>
    </location>
</feature>
<dbReference type="AlphaFoldDB" id="A0AB39HP59"/>